<dbReference type="GO" id="GO:0009279">
    <property type="term" value="C:cell outer membrane"/>
    <property type="evidence" value="ECO:0007669"/>
    <property type="project" value="UniProtKB-SubCell"/>
</dbReference>
<accession>A0A8J3ES91</accession>
<comment type="caution">
    <text evidence="17">The sequence shown here is derived from an EMBL/GenBank/DDBJ whole genome shotgun (WGS) entry which is preliminary data.</text>
</comment>
<comment type="similarity">
    <text evidence="12 13">Belongs to the TonB-dependent receptor family.</text>
</comment>
<evidence type="ECO:0000256" key="11">
    <source>
        <dbReference type="ARBA" id="ARBA00023237"/>
    </source>
</evidence>
<dbReference type="PANTHER" id="PTHR32552">
    <property type="entry name" value="FERRICHROME IRON RECEPTOR-RELATED"/>
    <property type="match status" value="1"/>
</dbReference>
<organism evidence="17 19">
    <name type="scientific">Aquisalinus luteolus</name>
    <dbReference type="NCBI Taxonomy" id="1566827"/>
    <lineage>
        <taxon>Bacteria</taxon>
        <taxon>Pseudomonadati</taxon>
        <taxon>Pseudomonadota</taxon>
        <taxon>Alphaproteobacteria</taxon>
        <taxon>Parvularculales</taxon>
        <taxon>Parvularculaceae</taxon>
        <taxon>Aquisalinus</taxon>
    </lineage>
</organism>
<feature type="domain" description="TonB-dependent receptor plug" evidence="16">
    <location>
        <begin position="59"/>
        <end position="166"/>
    </location>
</feature>
<evidence type="ECO:0000256" key="6">
    <source>
        <dbReference type="ARBA" id="ARBA00022729"/>
    </source>
</evidence>
<evidence type="ECO:0000256" key="5">
    <source>
        <dbReference type="ARBA" id="ARBA00022692"/>
    </source>
</evidence>
<evidence type="ECO:0000256" key="10">
    <source>
        <dbReference type="ARBA" id="ARBA00023136"/>
    </source>
</evidence>
<gene>
    <name evidence="18" type="ORF">FF098_016245</name>
    <name evidence="17" type="ORF">GCM10011355_33520</name>
</gene>
<reference evidence="17" key="1">
    <citation type="journal article" date="2014" name="Int. J. Syst. Evol. Microbiol.">
        <title>Complete genome sequence of Corynebacterium casei LMG S-19264T (=DSM 44701T), isolated from a smear-ripened cheese.</title>
        <authorList>
            <consortium name="US DOE Joint Genome Institute (JGI-PGF)"/>
            <person name="Walter F."/>
            <person name="Albersmeier A."/>
            <person name="Kalinowski J."/>
            <person name="Ruckert C."/>
        </authorList>
    </citation>
    <scope>NUCLEOTIDE SEQUENCE</scope>
    <source>
        <strain evidence="17">CGMCC 1.14984</strain>
    </source>
</reference>
<keyword evidence="4" id="KW-0410">Iron transport</keyword>
<evidence type="ECO:0000313" key="17">
    <source>
        <dbReference type="EMBL" id="GGI01868.1"/>
    </source>
</evidence>
<dbReference type="Proteomes" id="UP000818603">
    <property type="component" value="Unassembled WGS sequence"/>
</dbReference>
<keyword evidence="3 12" id="KW-1134">Transmembrane beta strand</keyword>
<protein>
    <submittedName>
        <fullName evidence="17">TonB-dependent receptor</fullName>
    </submittedName>
</protein>
<keyword evidence="10 12" id="KW-0472">Membrane</keyword>
<dbReference type="EMBL" id="BMGZ01000005">
    <property type="protein sequence ID" value="GGI01868.1"/>
    <property type="molecule type" value="Genomic_DNA"/>
</dbReference>
<keyword evidence="7" id="KW-0408">Iron</keyword>
<dbReference type="Pfam" id="PF00593">
    <property type="entry name" value="TonB_dep_Rec_b-barrel"/>
    <property type="match status" value="1"/>
</dbReference>
<feature type="signal peptide" evidence="14">
    <location>
        <begin position="1"/>
        <end position="26"/>
    </location>
</feature>
<proteinExistence type="inferred from homology"/>
<reference evidence="17" key="3">
    <citation type="submission" date="2020-09" db="EMBL/GenBank/DDBJ databases">
        <authorList>
            <person name="Sun Q."/>
            <person name="Zhou Y."/>
        </authorList>
    </citation>
    <scope>NUCLEOTIDE SEQUENCE</scope>
    <source>
        <strain evidence="17">CGMCC 1.14984</strain>
    </source>
</reference>
<evidence type="ECO:0000259" key="16">
    <source>
        <dbReference type="Pfam" id="PF07715"/>
    </source>
</evidence>
<evidence type="ECO:0000256" key="12">
    <source>
        <dbReference type="PROSITE-ProRule" id="PRU01360"/>
    </source>
</evidence>
<keyword evidence="11 12" id="KW-0998">Cell outer membrane</keyword>
<evidence type="ECO:0000256" key="1">
    <source>
        <dbReference type="ARBA" id="ARBA00004571"/>
    </source>
</evidence>
<feature type="domain" description="TonB-dependent receptor-like beta-barrel" evidence="15">
    <location>
        <begin position="207"/>
        <end position="644"/>
    </location>
</feature>
<dbReference type="Proteomes" id="UP000621856">
    <property type="component" value="Unassembled WGS sequence"/>
</dbReference>
<evidence type="ECO:0000259" key="15">
    <source>
        <dbReference type="Pfam" id="PF00593"/>
    </source>
</evidence>
<dbReference type="EMBL" id="VCJR02000005">
    <property type="protein sequence ID" value="NHK29463.1"/>
    <property type="molecule type" value="Genomic_DNA"/>
</dbReference>
<dbReference type="InterPro" id="IPR012910">
    <property type="entry name" value="Plug_dom"/>
</dbReference>
<dbReference type="Gene3D" id="2.170.130.10">
    <property type="entry name" value="TonB-dependent receptor, plug domain"/>
    <property type="match status" value="1"/>
</dbReference>
<keyword evidence="20" id="KW-1185">Reference proteome</keyword>
<evidence type="ECO:0000256" key="13">
    <source>
        <dbReference type="RuleBase" id="RU003357"/>
    </source>
</evidence>
<evidence type="ECO:0000256" key="4">
    <source>
        <dbReference type="ARBA" id="ARBA00022496"/>
    </source>
</evidence>
<keyword evidence="2 12" id="KW-0813">Transport</keyword>
<evidence type="ECO:0000256" key="2">
    <source>
        <dbReference type="ARBA" id="ARBA00022448"/>
    </source>
</evidence>
<sequence length="689" mass="74000">MTRLLLAGASALPFFILPALSATAHAETVTAGAMESDETIVITGERRDALSDALAEKARRPGNVDVVPAEEFQDRYTTTFRDALALTPGVIMQPSAGEDGRLSIRGSGLAQNVHLRGVEVLLGGVPMNAADGFGDLQEFDLLFASHVDVLKGGNAYRVGSATLGGAISVETLTAKSVATPHAIRAEAGSFGTSRLHARASRDFGRFDILVAGTWQRQDGFRDHAQQNNERAYINLGYQWSDAAETRVGIFYNDVDQELVGSVSLETALEQPAMGNYGAISQDWQRDIDSLRAYTTTTIELGTGKLTFGGTAAQRDLYHPVPVFLIQEAEDYSGFLRYDGDGSIAGRPAEWSIGTRLRDTTNNADVYLNFSGAIGPQITDSVQKSASAELYGEGRIELTPGLWAIAAASWLDTRRDFENSNDASLNAETSFSHLSPKVGLLYEASETIQLFANASASYEPPTFLDLTQGGVAGFQPIEAQDAVSYEAGARGSIGDVSFEAALYRQQIEGEFVAFTTTPGIPAAIFNAGDTIHQGAEIFASWKAVGTDGGLSVTPQVSWTWNDFSFDGDAIYSNNRLAGMPEHFGRLQVVFERDRFRVTPNITVQAGDNFLDYANTSDVPGYELYGVEASWDVSPDITLFVEGRNLTDEGYALNYSTLADASDPAANLDVFVPGEGRAVYGGIRLGFGGSR</sequence>
<keyword evidence="6 14" id="KW-0732">Signal</keyword>
<dbReference type="InterPro" id="IPR036942">
    <property type="entry name" value="Beta-barrel_TonB_sf"/>
</dbReference>
<name>A0A8J3ES91_9PROT</name>
<evidence type="ECO:0000256" key="14">
    <source>
        <dbReference type="SAM" id="SignalP"/>
    </source>
</evidence>
<keyword evidence="5 12" id="KW-0812">Transmembrane</keyword>
<dbReference type="GO" id="GO:0015344">
    <property type="term" value="F:siderophore uptake transmembrane transporter activity"/>
    <property type="evidence" value="ECO:0007669"/>
    <property type="project" value="TreeGrafter"/>
</dbReference>
<keyword evidence="8" id="KW-0406">Ion transport</keyword>
<evidence type="ECO:0000256" key="3">
    <source>
        <dbReference type="ARBA" id="ARBA00022452"/>
    </source>
</evidence>
<dbReference type="Gene3D" id="2.40.170.20">
    <property type="entry name" value="TonB-dependent receptor, beta-barrel domain"/>
    <property type="match status" value="1"/>
</dbReference>
<dbReference type="InterPro" id="IPR039426">
    <property type="entry name" value="TonB-dep_rcpt-like"/>
</dbReference>
<dbReference type="SUPFAM" id="SSF56935">
    <property type="entry name" value="Porins"/>
    <property type="match status" value="1"/>
</dbReference>
<dbReference type="PANTHER" id="PTHR32552:SF68">
    <property type="entry name" value="FERRICHROME OUTER MEMBRANE TRANSPORTER_PHAGE RECEPTOR"/>
    <property type="match status" value="1"/>
</dbReference>
<evidence type="ECO:0000313" key="20">
    <source>
        <dbReference type="Proteomes" id="UP000818603"/>
    </source>
</evidence>
<dbReference type="Pfam" id="PF07715">
    <property type="entry name" value="Plug"/>
    <property type="match status" value="1"/>
</dbReference>
<keyword evidence="9 13" id="KW-0798">TonB box</keyword>
<reference evidence="18 20" key="2">
    <citation type="submission" date="2020-02" db="EMBL/GenBank/DDBJ databases">
        <title>Genome sequence of Parvularcula flava strain NH6-79.</title>
        <authorList>
            <person name="Abdul Karim M.H."/>
            <person name="Lam M.Q."/>
            <person name="Chen S.J."/>
            <person name="Yahya A."/>
            <person name="Shahir S."/>
            <person name="Shamsir M.S."/>
            <person name="Chong C.S."/>
        </authorList>
    </citation>
    <scope>NUCLEOTIDE SEQUENCE [LARGE SCALE GENOMIC DNA]</scope>
    <source>
        <strain evidence="18 20">NH6-79</strain>
    </source>
</reference>
<evidence type="ECO:0000256" key="9">
    <source>
        <dbReference type="ARBA" id="ARBA00023077"/>
    </source>
</evidence>
<dbReference type="InterPro" id="IPR000531">
    <property type="entry name" value="Beta-barrel_TonB"/>
</dbReference>
<evidence type="ECO:0000313" key="19">
    <source>
        <dbReference type="Proteomes" id="UP000621856"/>
    </source>
</evidence>
<feature type="chain" id="PRO_5035192958" evidence="14">
    <location>
        <begin position="27"/>
        <end position="689"/>
    </location>
</feature>
<evidence type="ECO:0000256" key="7">
    <source>
        <dbReference type="ARBA" id="ARBA00023004"/>
    </source>
</evidence>
<evidence type="ECO:0000313" key="18">
    <source>
        <dbReference type="EMBL" id="NHK29463.1"/>
    </source>
</evidence>
<dbReference type="PROSITE" id="PS52016">
    <property type="entry name" value="TONB_DEPENDENT_REC_3"/>
    <property type="match status" value="1"/>
</dbReference>
<keyword evidence="17" id="KW-0675">Receptor</keyword>
<comment type="subcellular location">
    <subcellularLocation>
        <location evidence="1 12">Cell outer membrane</location>
        <topology evidence="1 12">Multi-pass membrane protein</topology>
    </subcellularLocation>
</comment>
<dbReference type="RefSeq" id="WP_155142531.1">
    <property type="nucleotide sequence ID" value="NZ_BMGZ01000005.1"/>
</dbReference>
<evidence type="ECO:0000256" key="8">
    <source>
        <dbReference type="ARBA" id="ARBA00023065"/>
    </source>
</evidence>
<dbReference type="AlphaFoldDB" id="A0A8J3ES91"/>
<dbReference type="InterPro" id="IPR037066">
    <property type="entry name" value="Plug_dom_sf"/>
</dbReference>